<dbReference type="Proteomes" id="UP000176944">
    <property type="component" value="Chromosome"/>
</dbReference>
<evidence type="ECO:0000313" key="1">
    <source>
        <dbReference type="EMBL" id="AOY81012.1"/>
    </source>
</evidence>
<accession>A0A1D9G055</accession>
<protein>
    <submittedName>
        <fullName evidence="1">Uncharacterized protein</fullName>
    </submittedName>
</protein>
<name>A0A1D9G055_MOOP1</name>
<gene>
    <name evidence="1" type="ORF">BJP36_14995</name>
</gene>
<sequence length="75" mass="7803">MGLLLDWPTCLTEISVKAQTQRSAAPNAVAGWVVAIAIAHSARYANAFMLAAGEAWMPTGASSITTHCSGATLRD</sequence>
<dbReference type="EMBL" id="CP017708">
    <property type="protein sequence ID" value="AOY81012.1"/>
    <property type="molecule type" value="Genomic_DNA"/>
</dbReference>
<evidence type="ECO:0000313" key="2">
    <source>
        <dbReference type="Proteomes" id="UP000176944"/>
    </source>
</evidence>
<proteinExistence type="predicted"/>
<dbReference type="AlphaFoldDB" id="A0A1D9G055"/>
<reference evidence="2" key="1">
    <citation type="submission" date="2016-10" db="EMBL/GenBank/DDBJ databases">
        <title>Comparative genomics uncovers the prolific and rare metabolic potential of the cyanobacterial genus Moorea.</title>
        <authorList>
            <person name="Leao T."/>
            <person name="Castelao G."/>
            <person name="Korobeynikov A."/>
            <person name="Monroe E.A."/>
            <person name="Podell S."/>
            <person name="Glukhov E."/>
            <person name="Allen E."/>
            <person name="Gerwick W.H."/>
            <person name="Gerwick L."/>
        </authorList>
    </citation>
    <scope>NUCLEOTIDE SEQUENCE [LARGE SCALE GENOMIC DNA]</scope>
    <source>
        <strain evidence="2">JHB</strain>
    </source>
</reference>
<organism evidence="1 2">
    <name type="scientific">Moorena producens (strain JHB)</name>
    <dbReference type="NCBI Taxonomy" id="1454205"/>
    <lineage>
        <taxon>Bacteria</taxon>
        <taxon>Bacillati</taxon>
        <taxon>Cyanobacteriota</taxon>
        <taxon>Cyanophyceae</taxon>
        <taxon>Coleofasciculales</taxon>
        <taxon>Coleofasciculaceae</taxon>
        <taxon>Moorena</taxon>
    </lineage>
</organism>